<keyword evidence="3" id="KW-1133">Transmembrane helix</keyword>
<feature type="region of interest" description="Disordered" evidence="2">
    <location>
        <begin position="256"/>
        <end position="305"/>
    </location>
</feature>
<keyword evidence="3" id="KW-0812">Transmembrane</keyword>
<reference evidence="4" key="1">
    <citation type="submission" date="2014-07" db="EMBL/GenBank/DDBJ databases">
        <authorList>
            <person name="Martin A.A"/>
            <person name="De Silva N."/>
        </authorList>
    </citation>
    <scope>NUCLEOTIDE SEQUENCE</scope>
</reference>
<feature type="transmembrane region" description="Helical" evidence="3">
    <location>
        <begin position="62"/>
        <end position="85"/>
    </location>
</feature>
<evidence type="ECO:0000313" key="4">
    <source>
        <dbReference type="Proteomes" id="UP000035680"/>
    </source>
</evidence>
<evidence type="ECO:0000256" key="3">
    <source>
        <dbReference type="SAM" id="Phobius"/>
    </source>
</evidence>
<evidence type="ECO:0000313" key="5">
    <source>
        <dbReference type="WBParaSite" id="SVE_0746100.1"/>
    </source>
</evidence>
<keyword evidence="1" id="KW-0677">Repeat</keyword>
<dbReference type="PANTHER" id="PTHR24637:SF421">
    <property type="entry name" value="CUTICLE COLLAGEN DPY-2"/>
    <property type="match status" value="1"/>
</dbReference>
<evidence type="ECO:0000256" key="1">
    <source>
        <dbReference type="ARBA" id="ARBA00022737"/>
    </source>
</evidence>
<dbReference type="WBParaSite" id="SVE_0746100.1">
    <property type="protein sequence ID" value="SVE_0746100.1"/>
    <property type="gene ID" value="SVE_0746100"/>
</dbReference>
<feature type="transmembrane region" description="Helical" evidence="3">
    <location>
        <begin position="7"/>
        <end position="31"/>
    </location>
</feature>
<sequence length="549" mass="60717">MQMKVNFYLSFGDVYITIIFLWSLLPLTFFLRPISFKYPSLSLINKLSLSKDIPTKMLPFKLLYFFLSVTVFSLLAFVFIIPSIIKSLENDIKDIESIATIVKEKGNKVWDDVTEMKKKLGIIRGISKRNAYYGEIENYQDNVYGNMYEKPPTYGYGIMLLKCCCSSPELMKYQKDYIVNYKCPVGPKGSNGDRGDNGIDGLPGYPGIDGVSYPMVAVNSQRFYAEKGDFGYGIESSFNGVIREVINNEICTSCPQGPPGLPGPKGPPGVRGPKGQSGTPGRHGKPGKAGKSGEQGNKGDPGLMGAKGVCGIKGLDGYKKTVGRPGVKGQIGTSGIPGMRGPQGQTGSPGENGNRGRVGERGIKGQCGADGVPGQQGQPGPPGKDGMYCSCPPKTGEKIVEYTSSYHDSMSRTTEKYDTEAFTTTLPNNRMQNEPSNYAYEDKQRNHVYHPPSINPRNSQYTVNPPVKVYSQQLEINPSQYNIQEYRRAEGFYKENDNKNFVSSGYTAPRVNYLEDITMPQTYIASVGKNFKRKYTNKQRFQKKRFVGH</sequence>
<keyword evidence="4" id="KW-1185">Reference proteome</keyword>
<keyword evidence="3" id="KW-0472">Membrane</keyword>
<dbReference type="AlphaFoldDB" id="A0A0K0FF22"/>
<accession>A0A0K0FF22</accession>
<proteinExistence type="predicted"/>
<reference evidence="5" key="2">
    <citation type="submission" date="2015-08" db="UniProtKB">
        <authorList>
            <consortium name="WormBaseParasite"/>
        </authorList>
    </citation>
    <scope>IDENTIFICATION</scope>
</reference>
<name>A0A0K0FF22_STRVS</name>
<protein>
    <submittedName>
        <fullName evidence="5">Col_cuticle_N domain-containing protein</fullName>
    </submittedName>
</protein>
<feature type="region of interest" description="Disordered" evidence="2">
    <location>
        <begin position="323"/>
        <end position="385"/>
    </location>
</feature>
<dbReference type="Proteomes" id="UP000035680">
    <property type="component" value="Unassembled WGS sequence"/>
</dbReference>
<evidence type="ECO:0000256" key="2">
    <source>
        <dbReference type="SAM" id="MobiDB-lite"/>
    </source>
</evidence>
<organism evidence="4 5">
    <name type="scientific">Strongyloides venezuelensis</name>
    <name type="common">Threadworm</name>
    <dbReference type="NCBI Taxonomy" id="75913"/>
    <lineage>
        <taxon>Eukaryota</taxon>
        <taxon>Metazoa</taxon>
        <taxon>Ecdysozoa</taxon>
        <taxon>Nematoda</taxon>
        <taxon>Chromadorea</taxon>
        <taxon>Rhabditida</taxon>
        <taxon>Tylenchina</taxon>
        <taxon>Panagrolaimomorpha</taxon>
        <taxon>Strongyloidoidea</taxon>
        <taxon>Strongyloididae</taxon>
        <taxon>Strongyloides</taxon>
    </lineage>
</organism>
<dbReference type="STRING" id="75913.A0A0K0FF22"/>
<dbReference type="PANTHER" id="PTHR24637">
    <property type="entry name" value="COLLAGEN"/>
    <property type="match status" value="1"/>
</dbReference>
<feature type="compositionally biased region" description="Pro residues" evidence="2">
    <location>
        <begin position="256"/>
        <end position="267"/>
    </location>
</feature>